<dbReference type="PANTHER" id="PTHR30629">
    <property type="entry name" value="PROPHAGE INTEGRASE"/>
    <property type="match status" value="1"/>
</dbReference>
<name>A0A5U3FSE3_SALET</name>
<dbReference type="SUPFAM" id="SSF56349">
    <property type="entry name" value="DNA breaking-rejoining enzymes"/>
    <property type="match status" value="1"/>
</dbReference>
<dbReference type="PANTHER" id="PTHR30629:SF2">
    <property type="entry name" value="PROPHAGE INTEGRASE INTS-RELATED"/>
    <property type="match status" value="1"/>
</dbReference>
<dbReference type="Gene3D" id="3.30.160.390">
    <property type="entry name" value="Integrase, DNA-binding domain"/>
    <property type="match status" value="1"/>
</dbReference>
<reference evidence="8" key="1">
    <citation type="submission" date="2018-07" db="EMBL/GenBank/DDBJ databases">
        <authorList>
            <consortium name="GenomeTrakr network: Whole genome sequencing for foodborne pathogen traceback"/>
        </authorList>
    </citation>
    <scope>NUCLEOTIDE SEQUENCE</scope>
    <source>
        <strain evidence="8">MDH-2013-00175</strain>
    </source>
</reference>
<accession>A0A5U3FSE3</accession>
<gene>
    <name evidence="8" type="ORF">Z599_00425</name>
</gene>
<feature type="domain" description="Tyr recombinase" evidence="6">
    <location>
        <begin position="202"/>
        <end position="379"/>
    </location>
</feature>
<evidence type="ECO:0000259" key="6">
    <source>
        <dbReference type="PROSITE" id="PS51898"/>
    </source>
</evidence>
<evidence type="ECO:0000256" key="5">
    <source>
        <dbReference type="PROSITE-ProRule" id="PRU01248"/>
    </source>
</evidence>
<dbReference type="InterPro" id="IPR050808">
    <property type="entry name" value="Phage_Integrase"/>
</dbReference>
<keyword evidence="3 5" id="KW-0238">DNA-binding</keyword>
<proteinExistence type="inferred from homology"/>
<dbReference type="Pfam" id="PF22022">
    <property type="entry name" value="Phage_int_M"/>
    <property type="match status" value="1"/>
</dbReference>
<keyword evidence="4" id="KW-0233">DNA recombination</keyword>
<dbReference type="InterPro" id="IPR013762">
    <property type="entry name" value="Integrase-like_cat_sf"/>
</dbReference>
<dbReference type="PROSITE" id="PS51900">
    <property type="entry name" value="CB"/>
    <property type="match status" value="1"/>
</dbReference>
<dbReference type="InterPro" id="IPR044068">
    <property type="entry name" value="CB"/>
</dbReference>
<evidence type="ECO:0000256" key="1">
    <source>
        <dbReference type="ARBA" id="ARBA00008857"/>
    </source>
</evidence>
<dbReference type="GO" id="GO:0015074">
    <property type="term" value="P:DNA integration"/>
    <property type="evidence" value="ECO:0007669"/>
    <property type="project" value="UniProtKB-KW"/>
</dbReference>
<comment type="similarity">
    <text evidence="1">Belongs to the 'phage' integrase family.</text>
</comment>
<dbReference type="AlphaFoldDB" id="A0A5U3FSE3"/>
<dbReference type="Pfam" id="PF00589">
    <property type="entry name" value="Phage_integrase"/>
    <property type="match status" value="1"/>
</dbReference>
<dbReference type="GO" id="GO:0006310">
    <property type="term" value="P:DNA recombination"/>
    <property type="evidence" value="ECO:0007669"/>
    <property type="project" value="UniProtKB-KW"/>
</dbReference>
<dbReference type="Gene3D" id="1.10.443.10">
    <property type="entry name" value="Intergrase catalytic core"/>
    <property type="match status" value="1"/>
</dbReference>
<dbReference type="InterPro" id="IPR025166">
    <property type="entry name" value="Integrase_DNA_bind_dom"/>
</dbReference>
<organism evidence="8">
    <name type="scientific">Salmonella enterica I</name>
    <dbReference type="NCBI Taxonomy" id="59201"/>
    <lineage>
        <taxon>Bacteria</taxon>
        <taxon>Pseudomonadati</taxon>
        <taxon>Pseudomonadota</taxon>
        <taxon>Gammaproteobacteria</taxon>
        <taxon>Enterobacterales</taxon>
        <taxon>Enterobacteriaceae</taxon>
        <taxon>Salmonella</taxon>
    </lineage>
</organism>
<dbReference type="InterPro" id="IPR002104">
    <property type="entry name" value="Integrase_catalytic"/>
</dbReference>
<evidence type="ECO:0000256" key="3">
    <source>
        <dbReference type="ARBA" id="ARBA00023125"/>
    </source>
</evidence>
<keyword evidence="2" id="KW-0229">DNA integration</keyword>
<evidence type="ECO:0000313" key="8">
    <source>
        <dbReference type="EMBL" id="EBP4056242.1"/>
    </source>
</evidence>
<evidence type="ECO:0000259" key="7">
    <source>
        <dbReference type="PROSITE" id="PS51900"/>
    </source>
</evidence>
<dbReference type="PROSITE" id="PS51898">
    <property type="entry name" value="TYR_RECOMBINASE"/>
    <property type="match status" value="1"/>
</dbReference>
<sequence length="394" mass="45461">MPLTDLEIKKLNVTGKRYSRSDGGGLFITVTASGTKLWHFNFKFMGKEKTLSIGKYPYISLKQAREERNKAKLFLSQGKDPCALKQEEKRRHKKEGALLFESMAKEWFDSKKENWSLGYRKTIVSYMRSDVFPLIGKKQIIDIKPMDILKLLRIQEKRGAPEAAKKTLQWCSSIFRYAISTGRADVNPASDLGGTLQTSSTTHYPFLRADELPDFINALLSYKGSPVTKNATLLLMHTALRPCELMGSLWSDIDFENKIWFIPAKRMKKRRDHVVPLSKQSVAILKELKKMTQFSKYIFPNRTSLNKHISKGSINIVIRVIGYSGKVCGHGFRHTMSTVLHENNFDSRHIELQLAHADKNSIRGTYNHALYLEQRREMMQWYSNFLDKMVNREI</sequence>
<dbReference type="InterPro" id="IPR011010">
    <property type="entry name" value="DNA_brk_join_enz"/>
</dbReference>
<dbReference type="GO" id="GO:0003677">
    <property type="term" value="F:DNA binding"/>
    <property type="evidence" value="ECO:0007669"/>
    <property type="project" value="UniProtKB-UniRule"/>
</dbReference>
<evidence type="ECO:0000256" key="2">
    <source>
        <dbReference type="ARBA" id="ARBA00022908"/>
    </source>
</evidence>
<dbReference type="InterPro" id="IPR010998">
    <property type="entry name" value="Integrase_recombinase_N"/>
</dbReference>
<dbReference type="CDD" id="cd00801">
    <property type="entry name" value="INT_P4_C"/>
    <property type="match status" value="1"/>
</dbReference>
<protein>
    <submittedName>
        <fullName evidence="8">Tyrosine-type recombinase/integrase</fullName>
    </submittedName>
</protein>
<dbReference type="InterPro" id="IPR038488">
    <property type="entry name" value="Integrase_DNA-bd_sf"/>
</dbReference>
<dbReference type="Pfam" id="PF13356">
    <property type="entry name" value="Arm-DNA-bind_3"/>
    <property type="match status" value="1"/>
</dbReference>
<dbReference type="EMBL" id="AAGLQK010000001">
    <property type="protein sequence ID" value="EBP4056242.1"/>
    <property type="molecule type" value="Genomic_DNA"/>
</dbReference>
<dbReference type="Gene3D" id="1.10.150.130">
    <property type="match status" value="1"/>
</dbReference>
<comment type="caution">
    <text evidence="8">The sequence shown here is derived from an EMBL/GenBank/DDBJ whole genome shotgun (WGS) entry which is preliminary data.</text>
</comment>
<evidence type="ECO:0000256" key="4">
    <source>
        <dbReference type="ARBA" id="ARBA00023172"/>
    </source>
</evidence>
<dbReference type="InterPro" id="IPR053876">
    <property type="entry name" value="Phage_int_M"/>
</dbReference>
<feature type="domain" description="Core-binding (CB)" evidence="7">
    <location>
        <begin position="98"/>
        <end position="179"/>
    </location>
</feature>